<keyword evidence="2" id="KW-1185">Reference proteome</keyword>
<dbReference type="RefSeq" id="WP_184091640.1">
    <property type="nucleotide sequence ID" value="NZ_AP023367.1"/>
</dbReference>
<accession>A0A6S6R483</accession>
<gene>
    <name evidence="1" type="ORF">acsn021_37280</name>
</gene>
<evidence type="ECO:0000313" key="1">
    <source>
        <dbReference type="EMBL" id="BCJ96159.1"/>
    </source>
</evidence>
<evidence type="ECO:0000313" key="2">
    <source>
        <dbReference type="Proteomes" id="UP000515561"/>
    </source>
</evidence>
<organism evidence="1 2">
    <name type="scientific">Anaerocolumna cellulosilytica</name>
    <dbReference type="NCBI Taxonomy" id="433286"/>
    <lineage>
        <taxon>Bacteria</taxon>
        <taxon>Bacillati</taxon>
        <taxon>Bacillota</taxon>
        <taxon>Clostridia</taxon>
        <taxon>Lachnospirales</taxon>
        <taxon>Lachnospiraceae</taxon>
        <taxon>Anaerocolumna</taxon>
    </lineage>
</organism>
<dbReference type="Proteomes" id="UP000515561">
    <property type="component" value="Chromosome"/>
</dbReference>
<dbReference type="EMBL" id="AP023367">
    <property type="protein sequence ID" value="BCJ96159.1"/>
    <property type="molecule type" value="Genomic_DNA"/>
</dbReference>
<dbReference type="AlphaFoldDB" id="A0A6S6R483"/>
<sequence length="414" mass="48441">MGLLKRLFTGTTRQKYSAMPFGGEETVAGEQFSMEENPVAENSKVKDDLVKGERVPSRGAVDKQASTVMEHCEQIIESTNRLEELKFEYQAVTSYLTDMQKVELIQKSDREFINDLARKIVTITRERSRYQSENKNISESQFKYLAKFEDDLPGEMRRLKDNEAYANSIKNDMQYLEGEKGALFFRQEETEKKQAYLKGIGTTTSAMVIILFVIFAVVGNHFKANLEVPFILTIMMALVSAAYIFIKARENQKDKKVTDLKLNRAIQLLNKVKIKYINNTNALDYAYQKYMINSYAELAYLWEQYEKVKEEERKFNNSTGQLEFYNRELVKELKNHSLTDPNIWVHQVVALLDNKEMVEVRHRLNIRRQKLRDQIDYNNEIKEKSIEEVNKFLNQKPEQKEGIVKQLESYGIYL</sequence>
<name>A0A6S6R483_9FIRM</name>
<protein>
    <submittedName>
        <fullName evidence="1">Uncharacterized protein</fullName>
    </submittedName>
</protein>
<reference evidence="1 2" key="1">
    <citation type="journal article" date="2016" name="Int. J. Syst. Evol. Microbiol.">
        <title>Descriptions of Anaerotaenia torta gen. nov., sp. nov. and Anaerocolumna cellulosilytica gen. nov., sp. nov. isolated from a methanogenic reactor of cattle waste.</title>
        <authorList>
            <person name="Uek A."/>
            <person name="Ohtaki Y."/>
            <person name="Kaku N."/>
            <person name="Ueki K."/>
        </authorList>
    </citation>
    <scope>NUCLEOTIDE SEQUENCE [LARGE SCALE GENOMIC DNA]</scope>
    <source>
        <strain evidence="1 2">SN021</strain>
    </source>
</reference>
<dbReference type="KEGG" id="acel:acsn021_37280"/>
<proteinExistence type="predicted"/>